<proteinExistence type="predicted"/>
<dbReference type="InterPro" id="IPR000719">
    <property type="entry name" value="Prot_kinase_dom"/>
</dbReference>
<evidence type="ECO:0000256" key="2">
    <source>
        <dbReference type="SAM" id="MobiDB-lite"/>
    </source>
</evidence>
<dbReference type="SMART" id="SM00220">
    <property type="entry name" value="S_TKc"/>
    <property type="match status" value="1"/>
</dbReference>
<sequence length="697" mass="80791">MNFDPAMEEAQRYLKQSEGWAPVHIGKDWVAVKRLGEGSYGIATLFEYRGNNPDVSPRRLVVKQEGGPGLNLKQESRMMQSLMKYDSDHIVKIYKAYHRTMGTGTNDATDRAIVDYGNWLENEKKRDANIKVQLRRKYDIARIYLEFASGGDLGSWMYENCENQRPPEEYIFRIWECLLKALMVLKYGTENRNDIIFEEEPKDRQHQPIAHFDIKGPNIKVFVYILFHIGDKKHECKQSALIGDNPRPGHERISVHKLADFGLALEVPDAEALKRSAAKRRAWLKIAQGRNTYHAPEQYSVANPNRVIGTATDLWNVANVIYQCLVNNNHVPDNEFFETGVDPDPSETFTAMGKWLLHPELEVYSRRFRGLILKSLAYYPWARPDVRDLLVQVQESVDFWNFGESHDLFLEGIYGGEYGWDEKYPDPPGRSSEDQGMEVIKLQKERQPRKPNYSNPRWWKLAEDEYDYDDVDLLFPTRKALQMGYREMPFELGEPISHRAFPDWRAIGPDGKPMRDPAAPDFDDPEDDPEDDAGDPGYVPKEGDQRVYSKTKEKGKERAAPMFERALAIERGVKRMRTPEEEEARPWIKTRPPVGMIPKRKARKLKRRIAPPKRRPPVLVAPYRDAKRQRVEGPSSPQFHGKEYRMNTAGKLMVRRAGPSPKSGEIEVERSTPWALNRPSPKKRREQDNYDNWYNDA</sequence>
<feature type="region of interest" description="Disordered" evidence="2">
    <location>
        <begin position="501"/>
        <end position="558"/>
    </location>
</feature>
<name>A0A4Z1E5W3_9HELO</name>
<dbReference type="AlphaFoldDB" id="A0A4Z1E5W3"/>
<dbReference type="Gene3D" id="1.10.510.10">
    <property type="entry name" value="Transferase(Phosphotransferase) domain 1"/>
    <property type="match status" value="1"/>
</dbReference>
<dbReference type="InterPro" id="IPR011009">
    <property type="entry name" value="Kinase-like_dom_sf"/>
</dbReference>
<evidence type="ECO:0000256" key="1">
    <source>
        <dbReference type="PROSITE-ProRule" id="PRU10141"/>
    </source>
</evidence>
<feature type="compositionally biased region" description="Basic and acidic residues" evidence="2">
    <location>
        <begin position="541"/>
        <end position="558"/>
    </location>
</feature>
<feature type="region of interest" description="Disordered" evidence="2">
    <location>
        <begin position="581"/>
        <end position="697"/>
    </location>
</feature>
<dbReference type="EMBL" id="PQXH01000269">
    <property type="protein sequence ID" value="TGO07505.1"/>
    <property type="molecule type" value="Genomic_DNA"/>
</dbReference>
<keyword evidence="5" id="KW-1185">Reference proteome</keyword>
<dbReference type="GO" id="GO:0004672">
    <property type="term" value="F:protein kinase activity"/>
    <property type="evidence" value="ECO:0007669"/>
    <property type="project" value="InterPro"/>
</dbReference>
<gene>
    <name evidence="4" type="ORF">BTUL_0270g00050</name>
</gene>
<protein>
    <recommendedName>
        <fullName evidence="3">Protein kinase domain-containing protein</fullName>
    </recommendedName>
</protein>
<feature type="domain" description="Protein kinase" evidence="3">
    <location>
        <begin position="29"/>
        <end position="409"/>
    </location>
</feature>
<dbReference type="GO" id="GO:0007165">
    <property type="term" value="P:signal transduction"/>
    <property type="evidence" value="ECO:0007669"/>
    <property type="project" value="TreeGrafter"/>
</dbReference>
<evidence type="ECO:0000313" key="5">
    <source>
        <dbReference type="Proteomes" id="UP000297777"/>
    </source>
</evidence>
<feature type="compositionally biased region" description="Acidic residues" evidence="2">
    <location>
        <begin position="521"/>
        <end position="534"/>
    </location>
</feature>
<feature type="compositionally biased region" description="Basic residues" evidence="2">
    <location>
        <begin position="598"/>
        <end position="616"/>
    </location>
</feature>
<dbReference type="PROSITE" id="PS00107">
    <property type="entry name" value="PROTEIN_KINASE_ATP"/>
    <property type="match status" value="1"/>
</dbReference>
<evidence type="ECO:0000313" key="4">
    <source>
        <dbReference type="EMBL" id="TGO07505.1"/>
    </source>
</evidence>
<organism evidence="4 5">
    <name type="scientific">Botrytis tulipae</name>
    <dbReference type="NCBI Taxonomy" id="87230"/>
    <lineage>
        <taxon>Eukaryota</taxon>
        <taxon>Fungi</taxon>
        <taxon>Dikarya</taxon>
        <taxon>Ascomycota</taxon>
        <taxon>Pezizomycotina</taxon>
        <taxon>Leotiomycetes</taxon>
        <taxon>Helotiales</taxon>
        <taxon>Sclerotiniaceae</taxon>
        <taxon>Botrytis</taxon>
    </lineage>
</organism>
<feature type="binding site" evidence="1">
    <location>
        <position position="63"/>
    </location>
    <ligand>
        <name>ATP</name>
        <dbReference type="ChEBI" id="CHEBI:30616"/>
    </ligand>
</feature>
<keyword evidence="1" id="KW-0067">ATP-binding</keyword>
<dbReference type="SUPFAM" id="SSF56112">
    <property type="entry name" value="Protein kinase-like (PK-like)"/>
    <property type="match status" value="1"/>
</dbReference>
<dbReference type="PANTHER" id="PTHR48011:SF4">
    <property type="entry name" value="MITOGEN-ACTIVATED PROTEIN KINASE KINASE KINASE 19"/>
    <property type="match status" value="1"/>
</dbReference>
<dbReference type="PANTHER" id="PTHR48011">
    <property type="entry name" value="CCR4-NOT TRANSCRIPTIONAL COMPLEX SUBUNIT CAF120-RELATED"/>
    <property type="match status" value="1"/>
</dbReference>
<dbReference type="InterPro" id="IPR017441">
    <property type="entry name" value="Protein_kinase_ATP_BS"/>
</dbReference>
<accession>A0A4Z1E5W3</accession>
<dbReference type="PROSITE" id="PS50011">
    <property type="entry name" value="PROTEIN_KINASE_DOM"/>
    <property type="match status" value="1"/>
</dbReference>
<keyword evidence="1" id="KW-0547">Nucleotide-binding</keyword>
<comment type="caution">
    <text evidence="4">The sequence shown here is derived from an EMBL/GenBank/DDBJ whole genome shotgun (WGS) entry which is preliminary data.</text>
</comment>
<dbReference type="InterPro" id="IPR052751">
    <property type="entry name" value="Plant_MAPKKK"/>
</dbReference>
<dbReference type="GO" id="GO:0005524">
    <property type="term" value="F:ATP binding"/>
    <property type="evidence" value="ECO:0007669"/>
    <property type="project" value="UniProtKB-UniRule"/>
</dbReference>
<dbReference type="Proteomes" id="UP000297777">
    <property type="component" value="Unassembled WGS sequence"/>
</dbReference>
<reference evidence="4 5" key="1">
    <citation type="submission" date="2017-12" db="EMBL/GenBank/DDBJ databases">
        <title>Comparative genomics of Botrytis spp.</title>
        <authorList>
            <person name="Valero-Jimenez C.A."/>
            <person name="Tapia P."/>
            <person name="Veloso J."/>
            <person name="Silva-Moreno E."/>
            <person name="Staats M."/>
            <person name="Valdes J.H."/>
            <person name="Van Kan J.A.L."/>
        </authorList>
    </citation>
    <scope>NUCLEOTIDE SEQUENCE [LARGE SCALE GENOMIC DNA]</scope>
    <source>
        <strain evidence="4 5">Bt9001</strain>
    </source>
</reference>
<evidence type="ECO:0000259" key="3">
    <source>
        <dbReference type="PROSITE" id="PS50011"/>
    </source>
</evidence>
<dbReference type="OrthoDB" id="310217at2759"/>